<gene>
    <name evidence="2" type="ORF">Taro_031095</name>
</gene>
<reference evidence="2" key="1">
    <citation type="submission" date="2017-07" db="EMBL/GenBank/DDBJ databases">
        <title>Taro Niue Genome Assembly and Annotation.</title>
        <authorList>
            <person name="Atibalentja N."/>
            <person name="Keating K."/>
            <person name="Fields C.J."/>
        </authorList>
    </citation>
    <scope>NUCLEOTIDE SEQUENCE</scope>
    <source>
        <strain evidence="2">Niue_2</strain>
        <tissue evidence="2">Leaf</tissue>
    </source>
</reference>
<dbReference type="InterPro" id="IPR038943">
    <property type="entry name" value="PLDrp1-like"/>
</dbReference>
<organism evidence="2 3">
    <name type="scientific">Colocasia esculenta</name>
    <name type="common">Wild taro</name>
    <name type="synonym">Arum esculentum</name>
    <dbReference type="NCBI Taxonomy" id="4460"/>
    <lineage>
        <taxon>Eukaryota</taxon>
        <taxon>Viridiplantae</taxon>
        <taxon>Streptophyta</taxon>
        <taxon>Embryophyta</taxon>
        <taxon>Tracheophyta</taxon>
        <taxon>Spermatophyta</taxon>
        <taxon>Magnoliopsida</taxon>
        <taxon>Liliopsida</taxon>
        <taxon>Araceae</taxon>
        <taxon>Aroideae</taxon>
        <taxon>Colocasieae</taxon>
        <taxon>Colocasia</taxon>
    </lineage>
</organism>
<dbReference type="GO" id="GO:0070300">
    <property type="term" value="F:phosphatidic acid binding"/>
    <property type="evidence" value="ECO:0007669"/>
    <property type="project" value="InterPro"/>
</dbReference>
<feature type="compositionally biased region" description="Low complexity" evidence="1">
    <location>
        <begin position="47"/>
        <end position="66"/>
    </location>
</feature>
<keyword evidence="3" id="KW-1185">Reference proteome</keyword>
<evidence type="ECO:0000256" key="1">
    <source>
        <dbReference type="SAM" id="MobiDB-lite"/>
    </source>
</evidence>
<dbReference type="PANTHER" id="PTHR33971">
    <property type="entry name" value="OS06G0232000 PROTEIN"/>
    <property type="match status" value="1"/>
</dbReference>
<protein>
    <submittedName>
        <fullName evidence="2">Uncharacterized protein</fullName>
    </submittedName>
</protein>
<dbReference type="EMBL" id="NMUH01002181">
    <property type="protein sequence ID" value="MQL98391.1"/>
    <property type="molecule type" value="Genomic_DNA"/>
</dbReference>
<proteinExistence type="predicted"/>
<accession>A0A843VN28</accession>
<sequence>MATSPPDSAFNEVERFDEYNPHPYQGGYDIALTYGQPLSPSSAVCYPISPSPASIPASEPSLSLPAGSRTESETREAPEGGEPAHGGDSVGEEWGRGYVVGGFHWSEDGFRPGEAGAYLGYSPFPALEESRVRGGSGVRDILNCAADYLFGYLRTYGEKRDECSNYGNLNYAYERHNPQEPLLIQFSLGEPSWCGKRSSLEDHNEGAYPNAEYGFSYGKDSLQVTHSEIVCVGSSWSPTSYHEDCTRHIYPQSECSYAYERCYYGQPLSVQHEEVEHTWSQKPSFLEFYEKCYHDQPLSVQHEEVEHTWSQKQSSLGFYERCYHDQPPSVQHEQVEHTWPQKSSFFDFYENQVSNQSEDMHAYGTKIYEQPLDMLDFIEKSWYQILNDNEPREVIPSPQPKSVSD</sequence>
<comment type="caution">
    <text evidence="2">The sequence shown here is derived from an EMBL/GenBank/DDBJ whole genome shotgun (WGS) entry which is preliminary data.</text>
</comment>
<dbReference type="Proteomes" id="UP000652761">
    <property type="component" value="Unassembled WGS sequence"/>
</dbReference>
<dbReference type="PANTHER" id="PTHR33971:SF4">
    <property type="entry name" value="OS07G0682700 PROTEIN"/>
    <property type="match status" value="1"/>
</dbReference>
<feature type="region of interest" description="Disordered" evidence="1">
    <location>
        <begin position="1"/>
        <end position="22"/>
    </location>
</feature>
<evidence type="ECO:0000313" key="2">
    <source>
        <dbReference type="EMBL" id="MQL98391.1"/>
    </source>
</evidence>
<dbReference type="OrthoDB" id="768992at2759"/>
<dbReference type="AlphaFoldDB" id="A0A843VN28"/>
<feature type="region of interest" description="Disordered" evidence="1">
    <location>
        <begin position="43"/>
        <end position="91"/>
    </location>
</feature>
<evidence type="ECO:0000313" key="3">
    <source>
        <dbReference type="Proteomes" id="UP000652761"/>
    </source>
</evidence>
<name>A0A843VN28_COLES</name>